<feature type="transmembrane region" description="Helical" evidence="1">
    <location>
        <begin position="42"/>
        <end position="60"/>
    </location>
</feature>
<protein>
    <submittedName>
        <fullName evidence="3">DUF1980 domain-containing protein</fullName>
    </submittedName>
</protein>
<keyword evidence="1" id="KW-0812">Transmembrane</keyword>
<sequence length="132" mass="14602">MQKDIGFHYFLRGIILIGLALFLLKIIVTGTIISYISTGMLPLIYVTSALLLSLGIIHVWQSGAKDQEKQVASAKYRSIILYGAFVSTIVVGLVFSNVTPILGGSKEEFIKQLDQMFGIEEDLPSDLHLEEE</sequence>
<organism evidence="3 4">
    <name type="scientific">Bacillus suaedaesalsae</name>
    <dbReference type="NCBI Taxonomy" id="2810349"/>
    <lineage>
        <taxon>Bacteria</taxon>
        <taxon>Bacillati</taxon>
        <taxon>Bacillota</taxon>
        <taxon>Bacilli</taxon>
        <taxon>Bacillales</taxon>
        <taxon>Bacillaceae</taxon>
        <taxon>Bacillus</taxon>
    </lineage>
</organism>
<evidence type="ECO:0000259" key="2">
    <source>
        <dbReference type="Pfam" id="PF09323"/>
    </source>
</evidence>
<dbReference type="Proteomes" id="UP001518925">
    <property type="component" value="Unassembled WGS sequence"/>
</dbReference>
<dbReference type="RefSeq" id="WP_204201742.1">
    <property type="nucleotide sequence ID" value="NZ_JAFELM010000012.1"/>
</dbReference>
<evidence type="ECO:0000313" key="3">
    <source>
        <dbReference type="EMBL" id="MBM6616349.1"/>
    </source>
</evidence>
<proteinExistence type="predicted"/>
<evidence type="ECO:0000256" key="1">
    <source>
        <dbReference type="SAM" id="Phobius"/>
    </source>
</evidence>
<feature type="domain" description="DUF1980" evidence="2">
    <location>
        <begin position="11"/>
        <end position="99"/>
    </location>
</feature>
<dbReference type="Pfam" id="PF09323">
    <property type="entry name" value="DUF1980"/>
    <property type="match status" value="1"/>
</dbReference>
<keyword evidence="4" id="KW-1185">Reference proteome</keyword>
<dbReference type="EMBL" id="JAFELM010000012">
    <property type="protein sequence ID" value="MBM6616349.1"/>
    <property type="molecule type" value="Genomic_DNA"/>
</dbReference>
<accession>A0ABS2DD29</accession>
<evidence type="ECO:0000313" key="4">
    <source>
        <dbReference type="Proteomes" id="UP001518925"/>
    </source>
</evidence>
<feature type="transmembrane region" description="Helical" evidence="1">
    <location>
        <begin position="80"/>
        <end position="102"/>
    </location>
</feature>
<reference evidence="3 4" key="1">
    <citation type="submission" date="2021-02" db="EMBL/GenBank/DDBJ databases">
        <title>Bacillus sp. RD4P76, an endophyte from a halophyte.</title>
        <authorList>
            <person name="Sun J.-Q."/>
        </authorList>
    </citation>
    <scope>NUCLEOTIDE SEQUENCE [LARGE SCALE GENOMIC DNA]</scope>
    <source>
        <strain evidence="3 4">RD4P76</strain>
    </source>
</reference>
<comment type="caution">
    <text evidence="3">The sequence shown here is derived from an EMBL/GenBank/DDBJ whole genome shotgun (WGS) entry which is preliminary data.</text>
</comment>
<dbReference type="InterPro" id="IPR048493">
    <property type="entry name" value="DUF1980_N"/>
</dbReference>
<name>A0ABS2DD29_9BACI</name>
<gene>
    <name evidence="3" type="ORF">JR050_01470</name>
</gene>
<keyword evidence="1" id="KW-0472">Membrane</keyword>
<keyword evidence="1" id="KW-1133">Transmembrane helix</keyword>
<feature type="transmembrane region" description="Helical" evidence="1">
    <location>
        <begin position="9"/>
        <end position="36"/>
    </location>
</feature>